<dbReference type="InterPro" id="IPR010266">
    <property type="entry name" value="NnrS"/>
</dbReference>
<feature type="transmembrane region" description="Helical" evidence="1">
    <location>
        <begin position="244"/>
        <end position="262"/>
    </location>
</feature>
<organism evidence="2 4">
    <name type="scientific">Orrella dioscoreae</name>
    <dbReference type="NCBI Taxonomy" id="1851544"/>
    <lineage>
        <taxon>Bacteria</taxon>
        <taxon>Pseudomonadati</taxon>
        <taxon>Pseudomonadota</taxon>
        <taxon>Betaproteobacteria</taxon>
        <taxon>Burkholderiales</taxon>
        <taxon>Alcaligenaceae</taxon>
        <taxon>Orrella</taxon>
    </lineage>
</organism>
<feature type="transmembrane region" description="Helical" evidence="1">
    <location>
        <begin position="31"/>
        <end position="49"/>
    </location>
</feature>
<feature type="transmembrane region" description="Helical" evidence="1">
    <location>
        <begin position="151"/>
        <end position="170"/>
    </location>
</feature>
<dbReference type="Proteomes" id="UP000078558">
    <property type="component" value="Chromosome I"/>
</dbReference>
<keyword evidence="4" id="KW-1185">Reference proteome</keyword>
<evidence type="ECO:0000313" key="4">
    <source>
        <dbReference type="Proteomes" id="UP000078558"/>
    </source>
</evidence>
<proteinExistence type="predicted"/>
<evidence type="ECO:0000313" key="3">
    <source>
        <dbReference type="EMBL" id="SOE47956.1"/>
    </source>
</evidence>
<feature type="transmembrane region" description="Helical" evidence="1">
    <location>
        <begin position="274"/>
        <end position="299"/>
    </location>
</feature>
<reference evidence="2 4" key="1">
    <citation type="submission" date="2016-06" db="EMBL/GenBank/DDBJ databases">
        <authorList>
            <person name="Kjaerup R.B."/>
            <person name="Dalgaard T.S."/>
            <person name="Juul-Madsen H.R."/>
        </authorList>
    </citation>
    <scope>NUCLEOTIDE SEQUENCE [LARGE SCALE GENOMIC DNA]</scope>
    <source>
        <strain evidence="2">Orrdi1</strain>
    </source>
</reference>
<keyword evidence="1" id="KW-1133">Transmembrane helix</keyword>
<dbReference type="OrthoDB" id="9770040at2"/>
<feature type="transmembrane region" description="Helical" evidence="1">
    <location>
        <begin position="364"/>
        <end position="383"/>
    </location>
</feature>
<sequence length="412" mass="43851">MTSLLQPQEPSPGRDAPPQWRAFLEMGFRPLYLGGCGWALVSVWVWVFAPGWLTGTLGGVLWHAHEMLWGFIATIAVGFLLTAGANWTGVNPLKGAALGALAALWLTARAAYLLPGTTAFWVGAGADALFFGCAAIALGRAIYRTRNQRNYGVPLLALGLGITHVLYVSAAAQGDYALVLRHFHSGMLCMAIVTLLVARRVIPFFASRAVPGLQLPMHTRSGHWQLAASVLAAAFGILQWAVPMAVALAAAGAIALVQWLAWRPLAVRKVPLLWILYAGYGALGVGLLVAAAQALGWVVRTAWPAHVIGVGGFSVLIIGMATRTALGHLGRPLKTDRCMVASFVLIVLAALLRLAALWPSPATLGLLHASAGAWVLGFGLYLWRFAPWLIRPRADAPGGGRQIIRPIVKPMS</sequence>
<dbReference type="STRING" id="1851544.ODI_02526"/>
<gene>
    <name evidence="2" type="ORF">ODI_02526</name>
    <name evidence="3" type="ORF">ODI_R1144</name>
</gene>
<feature type="transmembrane region" description="Helical" evidence="1">
    <location>
        <begin position="95"/>
        <end position="114"/>
    </location>
</feature>
<evidence type="ECO:0000256" key="1">
    <source>
        <dbReference type="SAM" id="Phobius"/>
    </source>
</evidence>
<accession>A0A1C3JYN9</accession>
<feature type="transmembrane region" description="Helical" evidence="1">
    <location>
        <begin position="69"/>
        <end position="88"/>
    </location>
</feature>
<name>A0A1C3JYN9_9BURK</name>
<dbReference type="Pfam" id="PF05940">
    <property type="entry name" value="NnrS"/>
    <property type="match status" value="1"/>
</dbReference>
<dbReference type="RefSeq" id="WP_067750420.1">
    <property type="nucleotide sequence ID" value="NZ_LT907988.1"/>
</dbReference>
<dbReference type="AlphaFoldDB" id="A0A1C3JYN9"/>
<keyword evidence="1" id="KW-0812">Transmembrane</keyword>
<dbReference type="EMBL" id="FLRC01000008">
    <property type="protein sequence ID" value="SBT24366.1"/>
    <property type="molecule type" value="Genomic_DNA"/>
</dbReference>
<feature type="transmembrane region" description="Helical" evidence="1">
    <location>
        <begin position="305"/>
        <end position="326"/>
    </location>
</feature>
<feature type="transmembrane region" description="Helical" evidence="1">
    <location>
        <begin position="120"/>
        <end position="139"/>
    </location>
</feature>
<reference evidence="3 4" key="2">
    <citation type="submission" date="2017-08" db="EMBL/GenBank/DDBJ databases">
        <authorList>
            <person name="de Groot N.N."/>
        </authorList>
    </citation>
    <scope>NUCLEOTIDE SEQUENCE [LARGE SCALE GENOMIC DNA]</scope>
    <source>
        <strain evidence="3">Orrdi1</strain>
    </source>
</reference>
<protein>
    <submittedName>
        <fullName evidence="2">NnrS protein involved in response to NO</fullName>
    </submittedName>
</protein>
<feature type="transmembrane region" description="Helical" evidence="1">
    <location>
        <begin position="338"/>
        <end position="358"/>
    </location>
</feature>
<dbReference type="EMBL" id="LT907988">
    <property type="protein sequence ID" value="SOE47956.1"/>
    <property type="molecule type" value="Genomic_DNA"/>
</dbReference>
<feature type="transmembrane region" description="Helical" evidence="1">
    <location>
        <begin position="222"/>
        <end position="238"/>
    </location>
</feature>
<feature type="transmembrane region" description="Helical" evidence="1">
    <location>
        <begin position="182"/>
        <end position="202"/>
    </location>
</feature>
<keyword evidence="1" id="KW-0472">Membrane</keyword>
<evidence type="ECO:0000313" key="2">
    <source>
        <dbReference type="EMBL" id="SBT24366.1"/>
    </source>
</evidence>
<dbReference type="KEGG" id="odi:ODI_R1144"/>